<dbReference type="Proteomes" id="UP001458880">
    <property type="component" value="Unassembled WGS sequence"/>
</dbReference>
<organism evidence="7 8">
    <name type="scientific">Popillia japonica</name>
    <name type="common">Japanese beetle</name>
    <dbReference type="NCBI Taxonomy" id="7064"/>
    <lineage>
        <taxon>Eukaryota</taxon>
        <taxon>Metazoa</taxon>
        <taxon>Ecdysozoa</taxon>
        <taxon>Arthropoda</taxon>
        <taxon>Hexapoda</taxon>
        <taxon>Insecta</taxon>
        <taxon>Pterygota</taxon>
        <taxon>Neoptera</taxon>
        <taxon>Endopterygota</taxon>
        <taxon>Coleoptera</taxon>
        <taxon>Polyphaga</taxon>
        <taxon>Scarabaeiformia</taxon>
        <taxon>Scarabaeidae</taxon>
        <taxon>Rutelinae</taxon>
        <taxon>Popillia</taxon>
    </lineage>
</organism>
<dbReference type="GO" id="GO:0016251">
    <property type="term" value="F:RNA polymerase II general transcription initiation factor activity"/>
    <property type="evidence" value="ECO:0007669"/>
    <property type="project" value="TreeGrafter"/>
</dbReference>
<dbReference type="PANTHER" id="PTHR12228:SF0">
    <property type="entry name" value="TATA-BOX BINDING PROTEIN ASSOCIATED FACTOR 7"/>
    <property type="match status" value="1"/>
</dbReference>
<evidence type="ECO:0000256" key="1">
    <source>
        <dbReference type="ARBA" id="ARBA00004123"/>
    </source>
</evidence>
<dbReference type="InterPro" id="IPR006751">
    <property type="entry name" value="TAFII55_prot_cons_reg"/>
</dbReference>
<evidence type="ECO:0000259" key="6">
    <source>
        <dbReference type="SMART" id="SM01370"/>
    </source>
</evidence>
<comment type="similarity">
    <text evidence="2">Belongs to the TAF7 family.</text>
</comment>
<dbReference type="AlphaFoldDB" id="A0AAW1MY88"/>
<proteinExistence type="inferred from homology"/>
<evidence type="ECO:0000256" key="5">
    <source>
        <dbReference type="ARBA" id="ARBA00023242"/>
    </source>
</evidence>
<evidence type="ECO:0000256" key="4">
    <source>
        <dbReference type="ARBA" id="ARBA00023163"/>
    </source>
</evidence>
<dbReference type="PANTHER" id="PTHR12228">
    <property type="entry name" value="TRANSCRIPTION INITIATION FACTOR TFIID 55 KD SUBUNIT-RELATED"/>
    <property type="match status" value="1"/>
</dbReference>
<dbReference type="CDD" id="cd08047">
    <property type="entry name" value="TAF7"/>
    <property type="match status" value="1"/>
</dbReference>
<dbReference type="GO" id="GO:0051123">
    <property type="term" value="P:RNA polymerase II preinitiation complex assembly"/>
    <property type="evidence" value="ECO:0007669"/>
    <property type="project" value="TreeGrafter"/>
</dbReference>
<evidence type="ECO:0000313" key="8">
    <source>
        <dbReference type="Proteomes" id="UP001458880"/>
    </source>
</evidence>
<evidence type="ECO:0000313" key="7">
    <source>
        <dbReference type="EMBL" id="KAK9751954.1"/>
    </source>
</evidence>
<comment type="caution">
    <text evidence="7">The sequence shown here is derived from an EMBL/GenBank/DDBJ whole genome shotgun (WGS) entry which is preliminary data.</text>
</comment>
<feature type="domain" description="TAFII55 protein conserved region" evidence="6">
    <location>
        <begin position="14"/>
        <end position="183"/>
    </location>
</feature>
<dbReference type="SMART" id="SM01370">
    <property type="entry name" value="TAFII55_N"/>
    <property type="match status" value="1"/>
</dbReference>
<reference evidence="7 8" key="1">
    <citation type="journal article" date="2024" name="BMC Genomics">
        <title>De novo assembly and annotation of Popillia japonica's genome with initial clues to its potential as an invasive pest.</title>
        <authorList>
            <person name="Cucini C."/>
            <person name="Boschi S."/>
            <person name="Funari R."/>
            <person name="Cardaioli E."/>
            <person name="Iannotti N."/>
            <person name="Marturano G."/>
            <person name="Paoli F."/>
            <person name="Bruttini M."/>
            <person name="Carapelli A."/>
            <person name="Frati F."/>
            <person name="Nardi F."/>
        </authorList>
    </citation>
    <scope>NUCLEOTIDE SEQUENCE [LARGE SCALE GENOMIC DNA]</scope>
    <source>
        <strain evidence="7">DMR45628</strain>
    </source>
</reference>
<sequence>MTSANREEPTKLELEDHFILRLPIEQAKLIHKLLKKKPKKIKKHLSIEFTDLRHAIVKVRRTFLHGKLVDMPTIIAIVKVRRTFLHGKLVDMPTIIESYKTIDGVHLFKTADMSQILLSNEEDEKENESKKLNQYPHGLTPPLKNVKKRRFRKTLRNKDDAEEAADIEKEVLLLLRTDNEAVATRFEFINDDKMVNFGKYASLKETEMILFGDRLSDIDSEKNSTGSASSLSEINDLMDFTN</sequence>
<dbReference type="InterPro" id="IPR037817">
    <property type="entry name" value="TAF7"/>
</dbReference>
<dbReference type="EMBL" id="JASPKY010000024">
    <property type="protein sequence ID" value="KAK9751954.1"/>
    <property type="molecule type" value="Genomic_DNA"/>
</dbReference>
<keyword evidence="4" id="KW-0804">Transcription</keyword>
<dbReference type="GO" id="GO:0005669">
    <property type="term" value="C:transcription factor TFIID complex"/>
    <property type="evidence" value="ECO:0007669"/>
    <property type="project" value="InterPro"/>
</dbReference>
<comment type="subcellular location">
    <subcellularLocation>
        <location evidence="1">Nucleus</location>
    </subcellularLocation>
</comment>
<accession>A0AAW1MY88</accession>
<keyword evidence="5" id="KW-0539">Nucleus</keyword>
<keyword evidence="8" id="KW-1185">Reference proteome</keyword>
<dbReference type="Pfam" id="PF04658">
    <property type="entry name" value="TAFII55_N"/>
    <property type="match status" value="1"/>
</dbReference>
<gene>
    <name evidence="7" type="ORF">QE152_g4591</name>
</gene>
<keyword evidence="3" id="KW-0805">Transcription regulation</keyword>
<name>A0AAW1MY88_POPJA</name>
<evidence type="ECO:0000256" key="2">
    <source>
        <dbReference type="ARBA" id="ARBA00009368"/>
    </source>
</evidence>
<protein>
    <submittedName>
        <fullName evidence="7">TAFII55 protein conserved region</fullName>
    </submittedName>
</protein>
<evidence type="ECO:0000256" key="3">
    <source>
        <dbReference type="ARBA" id="ARBA00023015"/>
    </source>
</evidence>